<sequence length="233" mass="24167">MAATRAAVACGWKVAGEGRRWGAQARGAGICGDVGGNGEHGGFGRLLAGMEEAAACRRSERSPAITPSSISFAATRGGPAFASRRQEPTGAPSSSRTSRPAPRPSFPRRQSSLEDARAVFPRRHHHRPLPLAAMVLGELFLRLPSFFPSSTAPLACVAPPSPVVPVDHSRGPCPRCHPGRGGPSPPCAFPLVPLTCGTRLSAPVSLADVNDSKGGRDGIWMGPATTYVASGFT</sequence>
<gene>
    <name evidence="2" type="primary">OSJNBa0005C24.30</name>
</gene>
<evidence type="ECO:0000313" key="3">
    <source>
        <dbReference type="Proteomes" id="UP000000763"/>
    </source>
</evidence>
<organism evidence="2 3">
    <name type="scientific">Oryza sativa subsp. japonica</name>
    <name type="common">Rice</name>
    <dbReference type="NCBI Taxonomy" id="39947"/>
    <lineage>
        <taxon>Eukaryota</taxon>
        <taxon>Viridiplantae</taxon>
        <taxon>Streptophyta</taxon>
        <taxon>Embryophyta</taxon>
        <taxon>Tracheophyta</taxon>
        <taxon>Spermatophyta</taxon>
        <taxon>Magnoliopsida</taxon>
        <taxon>Liliopsida</taxon>
        <taxon>Poales</taxon>
        <taxon>Poaceae</taxon>
        <taxon>BOP clade</taxon>
        <taxon>Oryzoideae</taxon>
        <taxon>Oryzeae</taxon>
        <taxon>Oryzinae</taxon>
        <taxon>Oryza</taxon>
        <taxon>Oryza sativa</taxon>
    </lineage>
</organism>
<accession>Q6YVB8</accession>
<reference evidence="3" key="2">
    <citation type="journal article" date="2008" name="Nucleic Acids Res.">
        <title>The rice annotation project database (RAP-DB): 2008 update.</title>
        <authorList>
            <consortium name="The rice annotation project (RAP)"/>
        </authorList>
    </citation>
    <scope>GENOME REANNOTATION</scope>
    <source>
        <strain evidence="3">cv. Nipponbare</strain>
    </source>
</reference>
<dbReference type="EMBL" id="AP005834">
    <property type="protein sequence ID" value="BAC84553.1"/>
    <property type="molecule type" value="Genomic_DNA"/>
</dbReference>
<dbReference type="AlphaFoldDB" id="Q6YVB8"/>
<evidence type="ECO:0000256" key="1">
    <source>
        <dbReference type="SAM" id="MobiDB-lite"/>
    </source>
</evidence>
<feature type="region of interest" description="Disordered" evidence="1">
    <location>
        <begin position="59"/>
        <end position="114"/>
    </location>
</feature>
<protein>
    <submittedName>
        <fullName evidence="2">Uncharacterized protein</fullName>
    </submittedName>
</protein>
<dbReference type="Proteomes" id="UP000000763">
    <property type="component" value="Chromosome 7"/>
</dbReference>
<evidence type="ECO:0000313" key="2">
    <source>
        <dbReference type="EMBL" id="BAC84553.1"/>
    </source>
</evidence>
<reference evidence="3" key="1">
    <citation type="journal article" date="2005" name="Nature">
        <title>The map-based sequence of the rice genome.</title>
        <authorList>
            <consortium name="International rice genome sequencing project (IRGSP)"/>
            <person name="Matsumoto T."/>
            <person name="Wu J."/>
            <person name="Kanamori H."/>
            <person name="Katayose Y."/>
            <person name="Fujisawa M."/>
            <person name="Namiki N."/>
            <person name="Mizuno H."/>
            <person name="Yamamoto K."/>
            <person name="Antonio B.A."/>
            <person name="Baba T."/>
            <person name="Sakata K."/>
            <person name="Nagamura Y."/>
            <person name="Aoki H."/>
            <person name="Arikawa K."/>
            <person name="Arita K."/>
            <person name="Bito T."/>
            <person name="Chiden Y."/>
            <person name="Fujitsuka N."/>
            <person name="Fukunaka R."/>
            <person name="Hamada M."/>
            <person name="Harada C."/>
            <person name="Hayashi A."/>
            <person name="Hijishita S."/>
            <person name="Honda M."/>
            <person name="Hosokawa S."/>
            <person name="Ichikawa Y."/>
            <person name="Idonuma A."/>
            <person name="Iijima M."/>
            <person name="Ikeda M."/>
            <person name="Ikeno M."/>
            <person name="Ito K."/>
            <person name="Ito S."/>
            <person name="Ito T."/>
            <person name="Ito Y."/>
            <person name="Ito Y."/>
            <person name="Iwabuchi A."/>
            <person name="Kamiya K."/>
            <person name="Karasawa W."/>
            <person name="Kurita K."/>
            <person name="Katagiri S."/>
            <person name="Kikuta A."/>
            <person name="Kobayashi H."/>
            <person name="Kobayashi N."/>
            <person name="Machita K."/>
            <person name="Maehara T."/>
            <person name="Masukawa M."/>
            <person name="Mizubayashi T."/>
            <person name="Mukai Y."/>
            <person name="Nagasaki H."/>
            <person name="Nagata Y."/>
            <person name="Naito S."/>
            <person name="Nakashima M."/>
            <person name="Nakama Y."/>
            <person name="Nakamichi Y."/>
            <person name="Nakamura M."/>
            <person name="Meguro A."/>
            <person name="Negishi M."/>
            <person name="Ohta I."/>
            <person name="Ohta T."/>
            <person name="Okamoto M."/>
            <person name="Ono N."/>
            <person name="Saji S."/>
            <person name="Sakaguchi M."/>
            <person name="Sakai K."/>
            <person name="Shibata M."/>
            <person name="Shimokawa T."/>
            <person name="Song J."/>
            <person name="Takazaki Y."/>
            <person name="Terasawa K."/>
            <person name="Tsugane M."/>
            <person name="Tsuji K."/>
            <person name="Ueda S."/>
            <person name="Waki K."/>
            <person name="Yamagata H."/>
            <person name="Yamamoto M."/>
            <person name="Yamamoto S."/>
            <person name="Yamane H."/>
            <person name="Yoshiki S."/>
            <person name="Yoshihara R."/>
            <person name="Yukawa K."/>
            <person name="Zhong H."/>
            <person name="Yano M."/>
            <person name="Yuan Q."/>
            <person name="Ouyang S."/>
            <person name="Liu J."/>
            <person name="Jones K.M."/>
            <person name="Gansberger K."/>
            <person name="Moffat K."/>
            <person name="Hill J."/>
            <person name="Bera J."/>
            <person name="Fadrosh D."/>
            <person name="Jin S."/>
            <person name="Johri S."/>
            <person name="Kim M."/>
            <person name="Overton L."/>
            <person name="Reardon M."/>
            <person name="Tsitrin T."/>
            <person name="Vuong H."/>
            <person name="Weaver B."/>
            <person name="Ciecko A."/>
            <person name="Tallon L."/>
            <person name="Jackson J."/>
            <person name="Pai G."/>
            <person name="Aken S.V."/>
            <person name="Utterback T."/>
            <person name="Reidmuller S."/>
            <person name="Feldblyum T."/>
            <person name="Hsiao J."/>
            <person name="Zismann V."/>
            <person name="Iobst S."/>
            <person name="de Vazeille A.R."/>
            <person name="Buell C.R."/>
            <person name="Ying K."/>
            <person name="Li Y."/>
            <person name="Lu T."/>
            <person name="Huang Y."/>
            <person name="Zhao Q."/>
            <person name="Feng Q."/>
            <person name="Zhang L."/>
            <person name="Zhu J."/>
            <person name="Weng Q."/>
            <person name="Mu J."/>
            <person name="Lu Y."/>
            <person name="Fan D."/>
            <person name="Liu Y."/>
            <person name="Guan J."/>
            <person name="Zhang Y."/>
            <person name="Yu S."/>
            <person name="Liu X."/>
            <person name="Zhang Y."/>
            <person name="Hong G."/>
            <person name="Han B."/>
            <person name="Choisne N."/>
            <person name="Demange N."/>
            <person name="Orjeda G."/>
            <person name="Samain S."/>
            <person name="Cattolico L."/>
            <person name="Pelletier E."/>
            <person name="Couloux A."/>
            <person name="Segurens B."/>
            <person name="Wincker P."/>
            <person name="D'Hont A."/>
            <person name="Scarpelli C."/>
            <person name="Weissenbach J."/>
            <person name="Salanoubat M."/>
            <person name="Quetier F."/>
            <person name="Yu Y."/>
            <person name="Kim H.R."/>
            <person name="Rambo T."/>
            <person name="Currie J."/>
            <person name="Collura K."/>
            <person name="Luo M."/>
            <person name="Yang T."/>
            <person name="Ammiraju J.S.S."/>
            <person name="Engler F."/>
            <person name="Soderlund C."/>
            <person name="Wing R.A."/>
            <person name="Palmer L.E."/>
            <person name="de la Bastide M."/>
            <person name="Spiegel L."/>
            <person name="Nascimento L."/>
            <person name="Zutavern T."/>
            <person name="O'Shaughnessy A."/>
            <person name="Dike S."/>
            <person name="Dedhia N."/>
            <person name="Preston R."/>
            <person name="Balija V."/>
            <person name="McCombie W.R."/>
            <person name="Chow T."/>
            <person name="Chen H."/>
            <person name="Chung M."/>
            <person name="Chen C."/>
            <person name="Shaw J."/>
            <person name="Wu H."/>
            <person name="Hsiao K."/>
            <person name="Chao Y."/>
            <person name="Chu M."/>
            <person name="Cheng C."/>
            <person name="Hour A."/>
            <person name="Lee P."/>
            <person name="Lin S."/>
            <person name="Lin Y."/>
            <person name="Liou J."/>
            <person name="Liu S."/>
            <person name="Hsing Y."/>
            <person name="Raghuvanshi S."/>
            <person name="Mohanty A."/>
            <person name="Bharti A.K."/>
            <person name="Gaur A."/>
            <person name="Gupta V."/>
            <person name="Kumar D."/>
            <person name="Ravi V."/>
            <person name="Vij S."/>
            <person name="Kapur A."/>
            <person name="Khurana P."/>
            <person name="Khurana P."/>
            <person name="Khurana J.P."/>
            <person name="Tyagi A.K."/>
            <person name="Gaikwad K."/>
            <person name="Singh A."/>
            <person name="Dalal V."/>
            <person name="Srivastava S."/>
            <person name="Dixit A."/>
            <person name="Pal A.K."/>
            <person name="Ghazi I.A."/>
            <person name="Yadav M."/>
            <person name="Pandit A."/>
            <person name="Bhargava A."/>
            <person name="Sureshbabu K."/>
            <person name="Batra K."/>
            <person name="Sharma T.R."/>
            <person name="Mohapatra T."/>
            <person name="Singh N.K."/>
            <person name="Messing J."/>
            <person name="Nelson A.B."/>
            <person name="Fuks G."/>
            <person name="Kavchok S."/>
            <person name="Keizer G."/>
            <person name="Linton E."/>
            <person name="Llaca V."/>
            <person name="Song R."/>
            <person name="Tanyolac B."/>
            <person name="Young S."/>
            <person name="Ho-Il K."/>
            <person name="Hahn J.H."/>
            <person name="Sangsakoo G."/>
            <person name="Vanavichit A."/>
            <person name="de Mattos Luiz.A.T."/>
            <person name="Zimmer P.D."/>
            <person name="Malone G."/>
            <person name="Dellagostin O."/>
            <person name="de Oliveira A.C."/>
            <person name="Bevan M."/>
            <person name="Bancroft I."/>
            <person name="Minx P."/>
            <person name="Cordum H."/>
            <person name="Wilson R."/>
            <person name="Cheng Z."/>
            <person name="Jin W."/>
            <person name="Jiang J."/>
            <person name="Leong S.A."/>
            <person name="Iwama H."/>
            <person name="Gojobori T."/>
            <person name="Itoh T."/>
            <person name="Niimura Y."/>
            <person name="Fujii Y."/>
            <person name="Habara T."/>
            <person name="Sakai H."/>
            <person name="Sato Y."/>
            <person name="Wilson G."/>
            <person name="Kumar K."/>
            <person name="McCouch S."/>
            <person name="Juretic N."/>
            <person name="Hoen D."/>
            <person name="Wright S."/>
            <person name="Bruskiewich R."/>
            <person name="Bureau T."/>
            <person name="Miyao A."/>
            <person name="Hirochika H."/>
            <person name="Nishikawa T."/>
            <person name="Kadowaki K."/>
            <person name="Sugiura M."/>
            <person name="Burr B."/>
            <person name="Sasaki T."/>
        </authorList>
    </citation>
    <scope>NUCLEOTIDE SEQUENCE [LARGE SCALE GENOMIC DNA]</scope>
    <source>
        <strain evidence="3">cv. Nipponbare</strain>
    </source>
</reference>
<proteinExistence type="predicted"/>
<name>Q6YVB8_ORYSJ</name>